<dbReference type="SUPFAM" id="SSF88946">
    <property type="entry name" value="Sigma2 domain of RNA polymerase sigma factors"/>
    <property type="match status" value="1"/>
</dbReference>
<evidence type="ECO:0000259" key="1">
    <source>
        <dbReference type="Pfam" id="PF04542"/>
    </source>
</evidence>
<reference evidence="2 3" key="1">
    <citation type="journal article" date="2015" name="Genome Announc.">
        <title>Expanding the biotechnology potential of lactobacilli through comparative genomics of 213 strains and associated genera.</title>
        <authorList>
            <person name="Sun Z."/>
            <person name="Harris H.M."/>
            <person name="McCann A."/>
            <person name="Guo C."/>
            <person name="Argimon S."/>
            <person name="Zhang W."/>
            <person name="Yang X."/>
            <person name="Jeffery I.B."/>
            <person name="Cooney J.C."/>
            <person name="Kagawa T.F."/>
            <person name="Liu W."/>
            <person name="Song Y."/>
            <person name="Salvetti E."/>
            <person name="Wrobel A."/>
            <person name="Rasinkangas P."/>
            <person name="Parkhill J."/>
            <person name="Rea M.C."/>
            <person name="O'Sullivan O."/>
            <person name="Ritari J."/>
            <person name="Douillard F.P."/>
            <person name="Paul Ross R."/>
            <person name="Yang R."/>
            <person name="Briner A.E."/>
            <person name="Felis G.E."/>
            <person name="de Vos W.M."/>
            <person name="Barrangou R."/>
            <person name="Klaenhammer T.R."/>
            <person name="Caufield P.W."/>
            <person name="Cui Y."/>
            <person name="Zhang H."/>
            <person name="O'Toole P.W."/>
        </authorList>
    </citation>
    <scope>NUCLEOTIDE SEQUENCE [LARGE SCALE GENOMIC DNA]</scope>
    <source>
        <strain evidence="2 3">DSM 21115</strain>
    </source>
</reference>
<comment type="caution">
    <text evidence="2">The sequence shown here is derived from an EMBL/GenBank/DDBJ whole genome shotgun (WGS) entry which is preliminary data.</text>
</comment>
<dbReference type="RefSeq" id="WP_024625380.1">
    <property type="nucleotide sequence ID" value="NZ_AYGX02000175.1"/>
</dbReference>
<gene>
    <name evidence="2" type="ORF">DY78_GL002051</name>
</gene>
<dbReference type="GO" id="GO:0003700">
    <property type="term" value="F:DNA-binding transcription factor activity"/>
    <property type="evidence" value="ECO:0007669"/>
    <property type="project" value="InterPro"/>
</dbReference>
<accession>A0A0R2NCI0</accession>
<organism evidence="2 3">
    <name type="scientific">Lactiplantibacillus fabifermentans DSM 21115</name>
    <dbReference type="NCBI Taxonomy" id="1413187"/>
    <lineage>
        <taxon>Bacteria</taxon>
        <taxon>Bacillati</taxon>
        <taxon>Bacillota</taxon>
        <taxon>Bacilli</taxon>
        <taxon>Lactobacillales</taxon>
        <taxon>Lactobacillaceae</taxon>
        <taxon>Lactiplantibacillus</taxon>
    </lineage>
</organism>
<protein>
    <submittedName>
        <fullName evidence="2">DNA-directed RNA polymerase, sigma factor 30</fullName>
    </submittedName>
</protein>
<dbReference type="GO" id="GO:0006352">
    <property type="term" value="P:DNA-templated transcription initiation"/>
    <property type="evidence" value="ECO:0007669"/>
    <property type="project" value="InterPro"/>
</dbReference>
<dbReference type="Pfam" id="PF04542">
    <property type="entry name" value="Sigma70_r2"/>
    <property type="match status" value="1"/>
</dbReference>
<feature type="domain" description="RNA polymerase sigma-70 region 2" evidence="1">
    <location>
        <begin position="21"/>
        <end position="89"/>
    </location>
</feature>
<keyword evidence="3" id="KW-1185">Reference proteome</keyword>
<proteinExistence type="predicted"/>
<keyword evidence="2" id="KW-0240">DNA-directed RNA polymerase</keyword>
<dbReference type="GO" id="GO:0000428">
    <property type="term" value="C:DNA-directed RNA polymerase complex"/>
    <property type="evidence" value="ECO:0007669"/>
    <property type="project" value="UniProtKB-KW"/>
</dbReference>
<dbReference type="InterPro" id="IPR013325">
    <property type="entry name" value="RNA_pol_sigma_r2"/>
</dbReference>
<dbReference type="Gene3D" id="1.10.1740.10">
    <property type="match status" value="1"/>
</dbReference>
<dbReference type="InterPro" id="IPR014284">
    <property type="entry name" value="RNA_pol_sigma-70_dom"/>
</dbReference>
<dbReference type="EMBL" id="AYGX02000175">
    <property type="protein sequence ID" value="KRO22530.1"/>
    <property type="molecule type" value="Genomic_DNA"/>
</dbReference>
<dbReference type="InterPro" id="IPR007627">
    <property type="entry name" value="RNA_pol_sigma70_r2"/>
</dbReference>
<evidence type="ECO:0000313" key="3">
    <source>
        <dbReference type="Proteomes" id="UP000050920"/>
    </source>
</evidence>
<evidence type="ECO:0000313" key="2">
    <source>
        <dbReference type="EMBL" id="KRO22530.1"/>
    </source>
</evidence>
<dbReference type="AlphaFoldDB" id="A0A0R2NCI0"/>
<keyword evidence="2" id="KW-0804">Transcription</keyword>
<name>A0A0R2NCI0_9LACO</name>
<dbReference type="Proteomes" id="UP000050920">
    <property type="component" value="Unassembled WGS sequence"/>
</dbReference>
<sequence length="185" mass="21521">MTEQQLIALAARGDDYSIMLLAERYLPVVLRLRHQYFIRNFDDDDWLQEARIAIHRAARQYDHQHACSFGAFYRLLLNNQIIDLIRRTQAKKRQPDQDVVSLDMEDEEPLEEVLVTNYTAIDVIHVHDSVAEFTRICSNFEAEVFWALLSGMSPQGIATMLQVELAPVTNATDRCRRKLRQLLMS</sequence>
<dbReference type="NCBIfam" id="TIGR02937">
    <property type="entry name" value="sigma70-ECF"/>
    <property type="match status" value="1"/>
</dbReference>